<dbReference type="GO" id="GO:0009272">
    <property type="term" value="P:fungal-type cell wall biogenesis"/>
    <property type="evidence" value="ECO:0007669"/>
    <property type="project" value="TreeGrafter"/>
</dbReference>
<dbReference type="FunFam" id="1.50.10.20:FF:000006">
    <property type="entry name" value="Mannan endo-1,6-alpha-mannosidase"/>
    <property type="match status" value="1"/>
</dbReference>
<feature type="signal peptide" evidence="12">
    <location>
        <begin position="1"/>
        <end position="24"/>
    </location>
</feature>
<keyword evidence="9" id="KW-0326">Glycosidase</keyword>
<dbReference type="PANTHER" id="PTHR12145:SF36">
    <property type="entry name" value="MANNAN ENDO-1,6-ALPHA-MANNOSIDASE DCW1"/>
    <property type="match status" value="1"/>
</dbReference>
<comment type="subcellular location">
    <subcellularLocation>
        <location evidence="2">Endomembrane system</location>
    </subcellularLocation>
</comment>
<dbReference type="GO" id="GO:0012505">
    <property type="term" value="C:endomembrane system"/>
    <property type="evidence" value="ECO:0007669"/>
    <property type="project" value="UniProtKB-SubCell"/>
</dbReference>
<gene>
    <name evidence="13" type="ORF">PCON_13893</name>
</gene>
<keyword evidence="11" id="KW-1133">Transmembrane helix</keyword>
<dbReference type="OMA" id="CERNGLC"/>
<dbReference type="EC" id="3.2.1.101" evidence="4"/>
<dbReference type="STRING" id="1076935.U4L8S0"/>
<evidence type="ECO:0000256" key="10">
    <source>
        <dbReference type="SAM" id="MobiDB-lite"/>
    </source>
</evidence>
<keyword evidence="8" id="KW-0325">Glycoprotein</keyword>
<dbReference type="EMBL" id="HF935952">
    <property type="protein sequence ID" value="CCX14300.1"/>
    <property type="molecule type" value="Genomic_DNA"/>
</dbReference>
<feature type="chain" id="PRO_5004652019" description="mannan endo-1,6-alpha-mannosidase" evidence="12">
    <location>
        <begin position="25"/>
        <end position="627"/>
    </location>
</feature>
<accession>U4L8S0</accession>
<reference evidence="13 14" key="1">
    <citation type="journal article" date="2013" name="PLoS Genet.">
        <title>The genome and development-dependent transcriptomes of Pyronema confluens: a window into fungal evolution.</title>
        <authorList>
            <person name="Traeger S."/>
            <person name="Altegoer F."/>
            <person name="Freitag M."/>
            <person name="Gabaldon T."/>
            <person name="Kempken F."/>
            <person name="Kumar A."/>
            <person name="Marcet-Houben M."/>
            <person name="Poggeler S."/>
            <person name="Stajich J.E."/>
            <person name="Nowrousian M."/>
        </authorList>
    </citation>
    <scope>NUCLEOTIDE SEQUENCE [LARGE SCALE GENOMIC DNA]</scope>
    <source>
        <strain evidence="14">CBS 100304</strain>
        <tissue evidence="13">Vegetative mycelium</tissue>
    </source>
</reference>
<dbReference type="Proteomes" id="UP000018144">
    <property type="component" value="Unassembled WGS sequence"/>
</dbReference>
<dbReference type="SUPFAM" id="SSF48208">
    <property type="entry name" value="Six-hairpin glycosidases"/>
    <property type="match status" value="1"/>
</dbReference>
<dbReference type="GO" id="GO:0016052">
    <property type="term" value="P:carbohydrate catabolic process"/>
    <property type="evidence" value="ECO:0007669"/>
    <property type="project" value="InterPro"/>
</dbReference>
<keyword evidence="14" id="KW-1185">Reference proteome</keyword>
<comment type="similarity">
    <text evidence="3">Belongs to the glycosyl hydrolase 76 family.</text>
</comment>
<keyword evidence="5 12" id="KW-0732">Signal</keyword>
<evidence type="ECO:0000256" key="12">
    <source>
        <dbReference type="SAM" id="SignalP"/>
    </source>
</evidence>
<evidence type="ECO:0000256" key="8">
    <source>
        <dbReference type="ARBA" id="ARBA00023180"/>
    </source>
</evidence>
<dbReference type="PANTHER" id="PTHR12145">
    <property type="entry name" value="MANNAN ENDO-1,6-ALPHA-MANNOSIDASE DCW1"/>
    <property type="match status" value="1"/>
</dbReference>
<keyword evidence="11" id="KW-0812">Transmembrane</keyword>
<dbReference type="Gene3D" id="1.50.10.20">
    <property type="match status" value="1"/>
</dbReference>
<dbReference type="InterPro" id="IPR005198">
    <property type="entry name" value="Glyco_hydro_76"/>
</dbReference>
<feature type="transmembrane region" description="Helical" evidence="11">
    <location>
        <begin position="600"/>
        <end position="626"/>
    </location>
</feature>
<evidence type="ECO:0000256" key="2">
    <source>
        <dbReference type="ARBA" id="ARBA00004308"/>
    </source>
</evidence>
<sequence>MLLNFATLVVSLSLLSLPTQFACGYDLNVEDQGSVFGISQRIAEKMMNFYTGNRPGQTPGALPPPYYWWEAGAVFGALVDYWYYTGDPQYNPMTTQALIHQGGPDHNYMHPNWTASLGNDDQAFWGHAAMSAAEKRFPDPPIGQPQWLSMAQAVFNNQAERWEDRTCGGGLRWQIFSFNKGYDYKNSVSNGAFFLLAARLARYTGNSTYSQWAERTYEWSKKVGFVDEKYMVWDGANVENQCNRLVKNQWSYNAGFYLAGAAYMYNITNGDPFWESQVLRLWDTTAKSFFRKETMVEISCEPWGVCNVDQRSFKAYLSRFLGSTMKMAPFTTELIMPLLVSSAKAAAAHCSFGDDKNTCSLRWTVANWDGKEGVGEQLCALETILNTLAASPQTKGLVTASTGGTSKGDPAAGNHNRDTESNYVDVRKKDTAGAAVLTAGEAHFEDSNLRRLELRDITDDSTSKVYVTNIIIKTLRIQTNESPLFLSQPKTFKRTQIKQTAATAASNYPYSASLLKQPEISSGPTQTFQPYRLNATQNPQMKVFINPPPTITASIIHTHGWNLVIGTIAKNGSCEACTTIKYISSGSKIRINFPNMDTGLVLTMAGLFLVGSALGLLMTMEILSWLA</sequence>
<evidence type="ECO:0000256" key="11">
    <source>
        <dbReference type="SAM" id="Phobius"/>
    </source>
</evidence>
<evidence type="ECO:0000256" key="5">
    <source>
        <dbReference type="ARBA" id="ARBA00022729"/>
    </source>
</evidence>
<evidence type="ECO:0000313" key="14">
    <source>
        <dbReference type="Proteomes" id="UP000018144"/>
    </source>
</evidence>
<keyword evidence="6" id="KW-0378">Hydrolase</keyword>
<protein>
    <recommendedName>
        <fullName evidence="4">mannan endo-1,6-alpha-mannosidase</fullName>
        <ecNumber evidence="4">3.2.1.101</ecNumber>
    </recommendedName>
</protein>
<name>U4L8S0_PYROM</name>
<proteinExistence type="inferred from homology"/>
<dbReference type="Pfam" id="PF03663">
    <property type="entry name" value="Glyco_hydro_76"/>
    <property type="match status" value="1"/>
</dbReference>
<evidence type="ECO:0000256" key="6">
    <source>
        <dbReference type="ARBA" id="ARBA00022801"/>
    </source>
</evidence>
<keyword evidence="7 11" id="KW-0472">Membrane</keyword>
<evidence type="ECO:0000256" key="7">
    <source>
        <dbReference type="ARBA" id="ARBA00023136"/>
    </source>
</evidence>
<dbReference type="OrthoDB" id="4187847at2759"/>
<dbReference type="eggNOG" id="ENOG502QSWP">
    <property type="taxonomic scope" value="Eukaryota"/>
</dbReference>
<dbReference type="InterPro" id="IPR014480">
    <property type="entry name" value="Mannan-1_6-alpha_mannosidase"/>
</dbReference>
<dbReference type="AlphaFoldDB" id="U4L8S0"/>
<evidence type="ECO:0000313" key="13">
    <source>
        <dbReference type="EMBL" id="CCX14300.1"/>
    </source>
</evidence>
<evidence type="ECO:0000256" key="3">
    <source>
        <dbReference type="ARBA" id="ARBA00009699"/>
    </source>
</evidence>
<evidence type="ECO:0000256" key="1">
    <source>
        <dbReference type="ARBA" id="ARBA00001452"/>
    </source>
</evidence>
<feature type="region of interest" description="Disordered" evidence="10">
    <location>
        <begin position="399"/>
        <end position="421"/>
    </location>
</feature>
<evidence type="ECO:0000256" key="4">
    <source>
        <dbReference type="ARBA" id="ARBA00012350"/>
    </source>
</evidence>
<dbReference type="InterPro" id="IPR008928">
    <property type="entry name" value="6-hairpin_glycosidase_sf"/>
</dbReference>
<evidence type="ECO:0000256" key="9">
    <source>
        <dbReference type="ARBA" id="ARBA00023295"/>
    </source>
</evidence>
<comment type="catalytic activity">
    <reaction evidence="1">
        <text>Random hydrolysis of (1-&gt;6)-alpha-D-mannosidic linkages in unbranched (1-&gt;6)-mannans.</text>
        <dbReference type="EC" id="3.2.1.101"/>
    </reaction>
</comment>
<dbReference type="GO" id="GO:0008496">
    <property type="term" value="F:mannan endo-1,6-alpha-mannosidase activity"/>
    <property type="evidence" value="ECO:0007669"/>
    <property type="project" value="UniProtKB-EC"/>
</dbReference>
<organism evidence="13 14">
    <name type="scientific">Pyronema omphalodes (strain CBS 100304)</name>
    <name type="common">Pyronema confluens</name>
    <dbReference type="NCBI Taxonomy" id="1076935"/>
    <lineage>
        <taxon>Eukaryota</taxon>
        <taxon>Fungi</taxon>
        <taxon>Dikarya</taxon>
        <taxon>Ascomycota</taxon>
        <taxon>Pezizomycotina</taxon>
        <taxon>Pezizomycetes</taxon>
        <taxon>Pezizales</taxon>
        <taxon>Pyronemataceae</taxon>
        <taxon>Pyronema</taxon>
    </lineage>
</organism>